<comment type="caution">
    <text evidence="11">The sequence shown here is derived from an EMBL/GenBank/DDBJ whole genome shotgun (WGS) entry which is preliminary data.</text>
</comment>
<evidence type="ECO:0000256" key="6">
    <source>
        <dbReference type="ARBA" id="ARBA00023004"/>
    </source>
</evidence>
<dbReference type="PANTHER" id="PTHR21266:SF60">
    <property type="entry name" value="3-KETOSTEROID-9-ALPHA-MONOOXYGENASE, OXYGENASE COMPONENT"/>
    <property type="match status" value="1"/>
</dbReference>
<dbReference type="Pfam" id="PF00355">
    <property type="entry name" value="Rieske"/>
    <property type="match status" value="1"/>
</dbReference>
<dbReference type="RefSeq" id="WP_163742445.1">
    <property type="nucleotide sequence ID" value="NZ_AP022603.1"/>
</dbReference>
<dbReference type="Gene3D" id="2.102.10.10">
    <property type="entry name" value="Rieske [2Fe-2S] iron-sulphur domain"/>
    <property type="match status" value="1"/>
</dbReference>
<comment type="cofactor">
    <cofactor evidence="1">
        <name>Fe cation</name>
        <dbReference type="ChEBI" id="CHEBI:24875"/>
    </cofactor>
</comment>
<dbReference type="STRING" id="1793.AWC04_02720"/>
<evidence type="ECO:0000256" key="2">
    <source>
        <dbReference type="ARBA" id="ARBA00022714"/>
    </source>
</evidence>
<evidence type="ECO:0000256" key="9">
    <source>
        <dbReference type="ARBA" id="ARBA00030944"/>
    </source>
</evidence>
<dbReference type="GO" id="GO:0016042">
    <property type="term" value="P:lipid catabolic process"/>
    <property type="evidence" value="ECO:0007669"/>
    <property type="project" value="UniProtKB-KW"/>
</dbReference>
<dbReference type="GO" id="GO:0016705">
    <property type="term" value="F:oxidoreductase activity, acting on paired donors, with incorporation or reduction of molecular oxygen"/>
    <property type="evidence" value="ECO:0007669"/>
    <property type="project" value="UniProtKB-ARBA"/>
</dbReference>
<evidence type="ECO:0000313" key="12">
    <source>
        <dbReference type="Proteomes" id="UP000193484"/>
    </source>
</evidence>
<dbReference type="PROSITE" id="PS51296">
    <property type="entry name" value="RIESKE"/>
    <property type="match status" value="1"/>
</dbReference>
<dbReference type="SUPFAM" id="SSF50022">
    <property type="entry name" value="ISP domain"/>
    <property type="match status" value="1"/>
</dbReference>
<dbReference type="InterPro" id="IPR050584">
    <property type="entry name" value="Cholesterol_7-desaturase"/>
</dbReference>
<keyword evidence="5" id="KW-0560">Oxidoreductase</keyword>
<evidence type="ECO:0000256" key="7">
    <source>
        <dbReference type="ARBA" id="ARBA00023014"/>
    </source>
</evidence>
<dbReference type="InterPro" id="IPR036922">
    <property type="entry name" value="Rieske_2Fe-2S_sf"/>
</dbReference>
<name>A0A1X1RJ44_MYCFA</name>
<gene>
    <name evidence="11" type="ORF">AWC04_02720</name>
</gene>
<evidence type="ECO:0000256" key="1">
    <source>
        <dbReference type="ARBA" id="ARBA00001962"/>
    </source>
</evidence>
<dbReference type="InterPro" id="IPR017941">
    <property type="entry name" value="Rieske_2Fe-2S"/>
</dbReference>
<dbReference type="AlphaFoldDB" id="A0A1X1RJ44"/>
<reference evidence="11 12" key="1">
    <citation type="submission" date="2016-01" db="EMBL/GenBank/DDBJ databases">
        <title>The new phylogeny of the genus Mycobacterium.</title>
        <authorList>
            <person name="Tarcisio F."/>
            <person name="Conor M."/>
            <person name="Antonella G."/>
            <person name="Elisabetta G."/>
            <person name="Giulia F.S."/>
            <person name="Sara T."/>
            <person name="Anna F."/>
            <person name="Clotilde B."/>
            <person name="Roberto B."/>
            <person name="Veronica D.S."/>
            <person name="Fabio R."/>
            <person name="Monica P."/>
            <person name="Olivier J."/>
            <person name="Enrico T."/>
            <person name="Nicola S."/>
        </authorList>
    </citation>
    <scope>NUCLEOTIDE SEQUENCE [LARGE SCALE GENOMIC DNA]</scope>
    <source>
        <strain evidence="11 12">DSM 44179</strain>
    </source>
</reference>
<dbReference type="Gene3D" id="3.90.380.10">
    <property type="entry name" value="Naphthalene 1,2-dioxygenase Alpha Subunit, Chain A, domain 1"/>
    <property type="match status" value="1"/>
</dbReference>
<dbReference type="SUPFAM" id="SSF55961">
    <property type="entry name" value="Bet v1-like"/>
    <property type="match status" value="1"/>
</dbReference>
<dbReference type="PANTHER" id="PTHR21266">
    <property type="entry name" value="IRON-SULFUR DOMAIN CONTAINING PROTEIN"/>
    <property type="match status" value="1"/>
</dbReference>
<proteinExistence type="predicted"/>
<dbReference type="GO" id="GO:0046872">
    <property type="term" value="F:metal ion binding"/>
    <property type="evidence" value="ECO:0007669"/>
    <property type="project" value="UniProtKB-KW"/>
</dbReference>
<keyword evidence="2" id="KW-0001">2Fe-2S</keyword>
<sequence length="383" mass="43354">MRRDSALEDEIREIDTGVPMTRFARGWHCLGRAADFRTGTPTGVEAFGTRLAIFEDDEQRLQAIEARCPHRGGDLSRGSVKDGNLACPLHDWRWAGDGHCVDVPYSRQPPPAAARVRSWPTLEENKLLFVWNDPEGNPPSPQVAIPKIPDLDEWTDWSWDGTVVTGTHPREFVDNLVDCPHFFYLHFGVPSHFRVLLEGHTAAQYLRMTGRKDIGPGSEHDTTMSVYSVATYHGPAYLVNHQDFDLEGMKIYGIGLFTYYPVNAETMHLNWAMSIKRIDGLPDNVTQLIAKSMAESTSLALQQDVEIWRYKTRIDNPMLSEDDGPIYQLRRWFDQFYVDADAVTPTMTDRFEHEVEIETARQYWEQEVAAGLQAAAAAADSPS</sequence>
<keyword evidence="8" id="KW-0753">Steroid metabolism</keyword>
<evidence type="ECO:0000256" key="10">
    <source>
        <dbReference type="ARBA" id="ARBA00046982"/>
    </source>
</evidence>
<dbReference type="GO" id="GO:0008203">
    <property type="term" value="P:cholesterol metabolic process"/>
    <property type="evidence" value="ECO:0007669"/>
    <property type="project" value="InterPro"/>
</dbReference>
<evidence type="ECO:0000256" key="3">
    <source>
        <dbReference type="ARBA" id="ARBA00022723"/>
    </source>
</evidence>
<keyword evidence="3" id="KW-0479">Metal-binding</keyword>
<accession>A0A1X1RJ44</accession>
<dbReference type="InterPro" id="IPR045605">
    <property type="entry name" value="KshA-like_C"/>
</dbReference>
<protein>
    <recommendedName>
        <fullName evidence="9">Rieske-type oxygenase</fullName>
    </recommendedName>
</protein>
<keyword evidence="4" id="KW-0442">Lipid degradation</keyword>
<organism evidence="11 12">
    <name type="scientific">Mycolicibacterium fallax</name>
    <name type="common">Mycobacterium fallax</name>
    <dbReference type="NCBI Taxonomy" id="1793"/>
    <lineage>
        <taxon>Bacteria</taxon>
        <taxon>Bacillati</taxon>
        <taxon>Actinomycetota</taxon>
        <taxon>Actinomycetes</taxon>
        <taxon>Mycobacteriales</taxon>
        <taxon>Mycobacteriaceae</taxon>
        <taxon>Mycolicibacterium</taxon>
    </lineage>
</organism>
<evidence type="ECO:0000256" key="4">
    <source>
        <dbReference type="ARBA" id="ARBA00022963"/>
    </source>
</evidence>
<dbReference type="EMBL" id="LQOJ01000018">
    <property type="protein sequence ID" value="ORV07633.1"/>
    <property type="molecule type" value="Genomic_DNA"/>
</dbReference>
<keyword evidence="6" id="KW-0408">Iron</keyword>
<dbReference type="Proteomes" id="UP000193484">
    <property type="component" value="Unassembled WGS sequence"/>
</dbReference>
<evidence type="ECO:0000256" key="8">
    <source>
        <dbReference type="ARBA" id="ARBA00023221"/>
    </source>
</evidence>
<keyword evidence="12" id="KW-1185">Reference proteome</keyword>
<comment type="subunit">
    <text evidence="10">Homotrimer. The two-component system 3-ketosteroid-9-alpha-monooxygenase is composed of an oxygenase component KshA and a reductase component KshB.</text>
</comment>
<dbReference type="GO" id="GO:0051537">
    <property type="term" value="F:2 iron, 2 sulfur cluster binding"/>
    <property type="evidence" value="ECO:0007669"/>
    <property type="project" value="UniProtKB-KW"/>
</dbReference>
<evidence type="ECO:0000256" key="5">
    <source>
        <dbReference type="ARBA" id="ARBA00023002"/>
    </source>
</evidence>
<dbReference type="GO" id="GO:0004497">
    <property type="term" value="F:monooxygenase activity"/>
    <property type="evidence" value="ECO:0007669"/>
    <property type="project" value="UniProtKB-ARBA"/>
</dbReference>
<keyword evidence="7" id="KW-0411">Iron-sulfur</keyword>
<evidence type="ECO:0000313" key="11">
    <source>
        <dbReference type="EMBL" id="ORV07633.1"/>
    </source>
</evidence>
<dbReference type="Pfam" id="PF19298">
    <property type="entry name" value="KshA_C"/>
    <property type="match status" value="1"/>
</dbReference>
<keyword evidence="8" id="KW-0443">Lipid metabolism</keyword>